<evidence type="ECO:0000313" key="1">
    <source>
        <dbReference type="EMBL" id="EYE89417.1"/>
    </source>
</evidence>
<name>A0A017RXK4_9CLOT</name>
<keyword evidence="2" id="KW-1185">Reference proteome</keyword>
<reference evidence="1 2" key="1">
    <citation type="journal article" date="2014" name="Genome Announc.">
        <title>Draft Genome Sequence of Fervidicella metallireducens Strain AeBT, an Iron-Reducing Thermoanaerobe from the Great Artesian Basin.</title>
        <authorList>
            <person name="Patel B.K."/>
        </authorList>
    </citation>
    <scope>NUCLEOTIDE SEQUENCE [LARGE SCALE GENOMIC DNA]</scope>
    <source>
        <strain evidence="1 2">AeB</strain>
    </source>
</reference>
<dbReference type="AlphaFoldDB" id="A0A017RXK4"/>
<comment type="caution">
    <text evidence="1">The sequence shown here is derived from an EMBL/GenBank/DDBJ whole genome shotgun (WGS) entry which is preliminary data.</text>
</comment>
<proteinExistence type="predicted"/>
<organism evidence="1 2">
    <name type="scientific">Fervidicella metallireducens AeB</name>
    <dbReference type="NCBI Taxonomy" id="1403537"/>
    <lineage>
        <taxon>Bacteria</taxon>
        <taxon>Bacillati</taxon>
        <taxon>Bacillota</taxon>
        <taxon>Clostridia</taxon>
        <taxon>Eubacteriales</taxon>
        <taxon>Clostridiaceae</taxon>
        <taxon>Fervidicella</taxon>
    </lineage>
</organism>
<dbReference type="RefSeq" id="WP_035377974.1">
    <property type="nucleotide sequence ID" value="NZ_AZQP01000005.1"/>
</dbReference>
<dbReference type="STRING" id="1403537.Q428_02915"/>
<evidence type="ECO:0000313" key="2">
    <source>
        <dbReference type="Proteomes" id="UP000019681"/>
    </source>
</evidence>
<dbReference type="Proteomes" id="UP000019681">
    <property type="component" value="Unassembled WGS sequence"/>
</dbReference>
<accession>A0A017RXK4</accession>
<dbReference type="EMBL" id="AZQP01000005">
    <property type="protein sequence ID" value="EYE89417.1"/>
    <property type="molecule type" value="Genomic_DNA"/>
</dbReference>
<dbReference type="OrthoDB" id="137710at2"/>
<sequence>MVDEKYYVLKDSGTYSNTLETYGLAELLTKINSSESKVFIEDKGMYYEITVNNPQRVEITYFDIFPYLKTKEKKEKQKDKDILDNDNIEKEITNYIDIEEEKIRNKKYSEFVKSINQQKNEARKKENPETESTLNQFDKKIKEYEDKPRNDWDVIMSVSILKAIDTYKNIYINLFRNKENFKVLVDCILELYKTPDENRDIIKKKLNQYKKNKVLVDIKEAASLQLYNPSMVKGAHSSKANGITPKAKDGFWLNECMKILGSYNSMIMKQVKVSSKDSDNKIYVFDVNKFNWDIEKKKAIFNEFKTNLKGYTSIKLDINSILLITKQLIKYHSSVVEKASAYRRKYRPKDEVKGLYSVYFKNMGNASSPVNISYLELPGFIELESSKDADDWLSIIDEHLNIINNIKISLNKQDETGSIIPLLQDYRMFLTTADINYFFNYVSAYSSFLMQQISKENYFVKPFTQKNMEVFLMKYDKKFSDIFENEGFKNIAKAIRASTISEQYAKSHGKQNFDIKYGLAQNLIRKSAYKDELITYLSEFIVSYNQETARYAEKNKGIRRTTIKQQDLEDIVKLIDEFEDSSLIGKMLCAYGYSLDRKKDGKEDSEIEDVSNE</sequence>
<protein>
    <submittedName>
        <fullName evidence="1">Uncharacterized protein</fullName>
    </submittedName>
</protein>
<gene>
    <name evidence="1" type="ORF">Q428_02915</name>
</gene>